<name>A0A1Y2DK67_9PEZI</name>
<evidence type="ECO:0000256" key="6">
    <source>
        <dbReference type="SAM" id="MobiDB-lite"/>
    </source>
</evidence>
<dbReference type="GO" id="GO:0046872">
    <property type="term" value="F:metal ion binding"/>
    <property type="evidence" value="ECO:0007669"/>
    <property type="project" value="UniProtKB-KW"/>
</dbReference>
<evidence type="ECO:0000313" key="9">
    <source>
        <dbReference type="Proteomes" id="UP000193689"/>
    </source>
</evidence>
<feature type="region of interest" description="Disordered" evidence="6">
    <location>
        <begin position="635"/>
        <end position="670"/>
    </location>
</feature>
<feature type="compositionally biased region" description="Polar residues" evidence="6">
    <location>
        <begin position="378"/>
        <end position="391"/>
    </location>
</feature>
<dbReference type="PROSITE" id="PS00478">
    <property type="entry name" value="LIM_DOMAIN_1"/>
    <property type="match status" value="1"/>
</dbReference>
<dbReference type="RefSeq" id="XP_040712196.1">
    <property type="nucleotide sequence ID" value="XM_040862398.1"/>
</dbReference>
<dbReference type="Gene3D" id="2.10.110.10">
    <property type="entry name" value="Cysteine Rich Protein"/>
    <property type="match status" value="2"/>
</dbReference>
<dbReference type="Pfam" id="PF00412">
    <property type="entry name" value="LIM"/>
    <property type="match status" value="2"/>
</dbReference>
<feature type="region of interest" description="Disordered" evidence="6">
    <location>
        <begin position="89"/>
        <end position="160"/>
    </location>
</feature>
<dbReference type="AlphaFoldDB" id="A0A1Y2DK67"/>
<feature type="domain" description="LIM zinc-binding" evidence="7">
    <location>
        <begin position="512"/>
        <end position="575"/>
    </location>
</feature>
<dbReference type="GO" id="GO:0030695">
    <property type="term" value="F:GTPase regulator activity"/>
    <property type="evidence" value="ECO:0007669"/>
    <property type="project" value="UniProtKB-ARBA"/>
</dbReference>
<proteinExistence type="predicted"/>
<accession>A0A1Y2DK67</accession>
<feature type="compositionally biased region" description="Pro residues" evidence="6">
    <location>
        <begin position="419"/>
        <end position="431"/>
    </location>
</feature>
<evidence type="ECO:0000256" key="1">
    <source>
        <dbReference type="ARBA" id="ARBA00022723"/>
    </source>
</evidence>
<dbReference type="InParanoid" id="A0A1Y2DK67"/>
<dbReference type="SMART" id="SM00132">
    <property type="entry name" value="LIM"/>
    <property type="match status" value="2"/>
</dbReference>
<comment type="caution">
    <text evidence="8">The sequence shown here is derived from an EMBL/GenBank/DDBJ whole genome shotgun (WGS) entry which is preliminary data.</text>
</comment>
<dbReference type="GeneID" id="63778610"/>
<keyword evidence="2" id="KW-0677">Repeat</keyword>
<keyword evidence="1 5" id="KW-0479">Metal-binding</keyword>
<organism evidence="8 9">
    <name type="scientific">Pseudomassariella vexata</name>
    <dbReference type="NCBI Taxonomy" id="1141098"/>
    <lineage>
        <taxon>Eukaryota</taxon>
        <taxon>Fungi</taxon>
        <taxon>Dikarya</taxon>
        <taxon>Ascomycota</taxon>
        <taxon>Pezizomycotina</taxon>
        <taxon>Sordariomycetes</taxon>
        <taxon>Xylariomycetidae</taxon>
        <taxon>Amphisphaeriales</taxon>
        <taxon>Pseudomassariaceae</taxon>
        <taxon>Pseudomassariella</taxon>
    </lineage>
</organism>
<evidence type="ECO:0000256" key="4">
    <source>
        <dbReference type="ARBA" id="ARBA00023038"/>
    </source>
</evidence>
<dbReference type="CDD" id="cd08368">
    <property type="entry name" value="LIM"/>
    <property type="match status" value="1"/>
</dbReference>
<feature type="compositionally biased region" description="Gly residues" evidence="6">
    <location>
        <begin position="132"/>
        <end position="141"/>
    </location>
</feature>
<protein>
    <recommendedName>
        <fullName evidence="7">LIM zinc-binding domain-containing protein</fullName>
    </recommendedName>
</protein>
<evidence type="ECO:0000259" key="7">
    <source>
        <dbReference type="PROSITE" id="PS50023"/>
    </source>
</evidence>
<dbReference type="PANTHER" id="PTHR24205">
    <property type="entry name" value="FOUR AND A HALF LIM DOMAINS PROTEIN"/>
    <property type="match status" value="1"/>
</dbReference>
<feature type="region of interest" description="Disordered" evidence="6">
    <location>
        <begin position="179"/>
        <end position="511"/>
    </location>
</feature>
<feature type="domain" description="LIM zinc-binding" evidence="7">
    <location>
        <begin position="576"/>
        <end position="634"/>
    </location>
</feature>
<dbReference type="SUPFAM" id="SSF57716">
    <property type="entry name" value="Glucocorticoid receptor-like (DNA-binding domain)"/>
    <property type="match status" value="1"/>
</dbReference>
<keyword evidence="3 5" id="KW-0862">Zinc</keyword>
<evidence type="ECO:0000313" key="8">
    <source>
        <dbReference type="EMBL" id="ORY59622.1"/>
    </source>
</evidence>
<sequence length="685" mass="73611">MAGLPRESTFMPTIKCSQCGNEVEISMMGDHICGGAPALPEEATPPPDVLGGAFASLKSTVFGFGSKATPPPSVDTSAANLAFKDQLTPVSASTGSRTISPKTPTGRTSTGPSGGDFFVPAIAQSTPPPQGGRPGGYGGFGDPQPYEAEPMYGYSSSPQKAAPLAPNVLQRMNSIAPGPFEINRRAGQKGTKNAFAPPADTLTPNLDDGSRNGYGMERPGTSSSNSGMAPPRAPRKNGYGGFGPPQREQETEFDPRPLPATQRAETFPKQNPRDFSDAPLRIPSESGLRPERPQRSNSEYSIEQPIMTADRQQRPSFGMRDTSRPPPPRKSLIRPPTREQTLSVNLADEFGMGNPYHSPSVSQSSSKSGYSQLSQPSVPSSNTSPARSTASRRMPSDAAKFDGIMDDLSSSMGSLNPRDIPPARPQPPPMDSRPSSRSSSRHPPPDNLRFDPAIQGGPPPPRMRSPLASPIDGAFASRRDPAIQGPPIDAGRSRSPVGRPHNRNQSVGRPRGNCKACKLPITGKSISSADGRLTGRYHKACFVCTTCQEPFSSSTFYVLDDKPYCEQHYHKLNGSLCGTCHIGIEGRFLEDEANTKYHLTCFKCADCGRILSDGYFEVNGRAYCERDAFRRVQQPMMNMPPGRGGRGGLKPPQNGRPFGLPQGGRLAPSGLRPRMERRMTRLGMM</sequence>
<gene>
    <name evidence="8" type="ORF">BCR38DRAFT_460295</name>
</gene>
<dbReference type="STRING" id="1141098.A0A1Y2DK67"/>
<evidence type="ECO:0000256" key="5">
    <source>
        <dbReference type="PROSITE-ProRule" id="PRU00125"/>
    </source>
</evidence>
<feature type="compositionally biased region" description="Low complexity" evidence="6">
    <location>
        <begin position="358"/>
        <end position="377"/>
    </location>
</feature>
<dbReference type="InterPro" id="IPR001781">
    <property type="entry name" value="Znf_LIM"/>
</dbReference>
<reference evidence="8 9" key="1">
    <citation type="submission" date="2016-07" db="EMBL/GenBank/DDBJ databases">
        <title>Pervasive Adenine N6-methylation of Active Genes in Fungi.</title>
        <authorList>
            <consortium name="DOE Joint Genome Institute"/>
            <person name="Mondo S.J."/>
            <person name="Dannebaum R.O."/>
            <person name="Kuo R.C."/>
            <person name="Labutti K."/>
            <person name="Haridas S."/>
            <person name="Kuo A."/>
            <person name="Salamov A."/>
            <person name="Ahrendt S.R."/>
            <person name="Lipzen A."/>
            <person name="Sullivan W."/>
            <person name="Andreopoulos W.B."/>
            <person name="Clum A."/>
            <person name="Lindquist E."/>
            <person name="Daum C."/>
            <person name="Ramamoorthy G.K."/>
            <person name="Gryganskyi A."/>
            <person name="Culley D."/>
            <person name="Magnuson J.K."/>
            <person name="James T.Y."/>
            <person name="O'Malley M.A."/>
            <person name="Stajich J.E."/>
            <person name="Spatafora J.W."/>
            <person name="Visel A."/>
            <person name="Grigoriev I.V."/>
        </authorList>
    </citation>
    <scope>NUCLEOTIDE SEQUENCE [LARGE SCALE GENOMIC DNA]</scope>
    <source>
        <strain evidence="8 9">CBS 129021</strain>
    </source>
</reference>
<dbReference type="CDD" id="cd09397">
    <property type="entry name" value="LIM1_UF1"/>
    <property type="match status" value="1"/>
</dbReference>
<dbReference type="EMBL" id="MCFJ01000013">
    <property type="protein sequence ID" value="ORY59622.1"/>
    <property type="molecule type" value="Genomic_DNA"/>
</dbReference>
<dbReference type="FunFam" id="2.10.110.10:FF:000105">
    <property type="entry name" value="Similar to LIM domain-containing protein"/>
    <property type="match status" value="1"/>
</dbReference>
<feature type="compositionally biased region" description="Low complexity" evidence="6">
    <location>
        <begin position="100"/>
        <end position="111"/>
    </location>
</feature>
<evidence type="ECO:0000256" key="2">
    <source>
        <dbReference type="ARBA" id="ARBA00022737"/>
    </source>
</evidence>
<dbReference type="GO" id="GO:0003712">
    <property type="term" value="F:transcription coregulator activity"/>
    <property type="evidence" value="ECO:0007669"/>
    <property type="project" value="TreeGrafter"/>
</dbReference>
<feature type="compositionally biased region" description="Polar residues" evidence="6">
    <location>
        <begin position="89"/>
        <end position="99"/>
    </location>
</feature>
<keyword evidence="4 5" id="KW-0440">LIM domain</keyword>
<dbReference type="OrthoDB" id="1112565at2759"/>
<dbReference type="PANTHER" id="PTHR24205:SF16">
    <property type="entry name" value="GH01042P-RELATED"/>
    <property type="match status" value="1"/>
</dbReference>
<dbReference type="PROSITE" id="PS50023">
    <property type="entry name" value="LIM_DOMAIN_2"/>
    <property type="match status" value="2"/>
</dbReference>
<dbReference type="Proteomes" id="UP000193689">
    <property type="component" value="Unassembled WGS sequence"/>
</dbReference>
<dbReference type="GO" id="GO:0005634">
    <property type="term" value="C:nucleus"/>
    <property type="evidence" value="ECO:0007669"/>
    <property type="project" value="TreeGrafter"/>
</dbReference>
<evidence type="ECO:0000256" key="3">
    <source>
        <dbReference type="ARBA" id="ARBA00022833"/>
    </source>
</evidence>
<keyword evidence="9" id="KW-1185">Reference proteome</keyword>